<sequence>MDEKALEIIELELAVLVRHITSITTEKSIGKLERSAYLFLHHIATHDAVGVKALAEEFGLDVSTASRQMAALEKKGYVLRMSDPLDGRASSFEITDLGKQELADTKEARLERVTKKLRNWSSEERQQFAQLLQKFNSK</sequence>
<gene>
    <name evidence="5" type="ORF">EDM58_24010</name>
</gene>
<comment type="caution">
    <text evidence="5">The sequence shown here is derived from an EMBL/GenBank/DDBJ whole genome shotgun (WGS) entry which is preliminary data.</text>
</comment>
<accession>A0A3M8C2C4</accession>
<organism evidence="5 6">
    <name type="scientific">Brevibacillus panacihumi</name>
    <dbReference type="NCBI Taxonomy" id="497735"/>
    <lineage>
        <taxon>Bacteria</taxon>
        <taxon>Bacillati</taxon>
        <taxon>Bacillota</taxon>
        <taxon>Bacilli</taxon>
        <taxon>Bacillales</taxon>
        <taxon>Paenibacillaceae</taxon>
        <taxon>Brevibacillus</taxon>
    </lineage>
</organism>
<evidence type="ECO:0000259" key="4">
    <source>
        <dbReference type="PROSITE" id="PS50995"/>
    </source>
</evidence>
<name>A0A3M8C2C4_9BACL</name>
<dbReference type="Pfam" id="PF01047">
    <property type="entry name" value="MarR"/>
    <property type="match status" value="1"/>
</dbReference>
<keyword evidence="3" id="KW-0804">Transcription</keyword>
<dbReference type="AlphaFoldDB" id="A0A3M8C2C4"/>
<dbReference type="InterPro" id="IPR023187">
    <property type="entry name" value="Tscrpt_reg_MarR-type_CS"/>
</dbReference>
<dbReference type="PANTHER" id="PTHR33164:SF57">
    <property type="entry name" value="MARR-FAMILY TRANSCRIPTIONAL REGULATOR"/>
    <property type="match status" value="1"/>
</dbReference>
<dbReference type="GO" id="GO:0003677">
    <property type="term" value="F:DNA binding"/>
    <property type="evidence" value="ECO:0007669"/>
    <property type="project" value="UniProtKB-KW"/>
</dbReference>
<dbReference type="SMART" id="SM00347">
    <property type="entry name" value="HTH_MARR"/>
    <property type="match status" value="1"/>
</dbReference>
<dbReference type="InterPro" id="IPR039422">
    <property type="entry name" value="MarR/SlyA-like"/>
</dbReference>
<proteinExistence type="predicted"/>
<feature type="domain" description="HTH marR-type" evidence="4">
    <location>
        <begin position="1"/>
        <end position="137"/>
    </location>
</feature>
<dbReference type="InterPro" id="IPR036390">
    <property type="entry name" value="WH_DNA-bd_sf"/>
</dbReference>
<reference evidence="5 6" key="1">
    <citation type="submission" date="2018-10" db="EMBL/GenBank/DDBJ databases">
        <title>Phylogenomics of Brevibacillus.</title>
        <authorList>
            <person name="Dunlap C."/>
        </authorList>
    </citation>
    <scope>NUCLEOTIDE SEQUENCE [LARGE SCALE GENOMIC DNA]</scope>
    <source>
        <strain evidence="5 6">JCM 15085</strain>
    </source>
</reference>
<dbReference type="GO" id="GO:0003700">
    <property type="term" value="F:DNA-binding transcription factor activity"/>
    <property type="evidence" value="ECO:0007669"/>
    <property type="project" value="InterPro"/>
</dbReference>
<dbReference type="PANTHER" id="PTHR33164">
    <property type="entry name" value="TRANSCRIPTIONAL REGULATOR, MARR FAMILY"/>
    <property type="match status" value="1"/>
</dbReference>
<dbReference type="Gene3D" id="1.10.10.10">
    <property type="entry name" value="Winged helix-like DNA-binding domain superfamily/Winged helix DNA-binding domain"/>
    <property type="match status" value="1"/>
</dbReference>
<dbReference type="InterPro" id="IPR036388">
    <property type="entry name" value="WH-like_DNA-bd_sf"/>
</dbReference>
<keyword evidence="1" id="KW-0805">Transcription regulation</keyword>
<dbReference type="SUPFAM" id="SSF46785">
    <property type="entry name" value="Winged helix' DNA-binding domain"/>
    <property type="match status" value="1"/>
</dbReference>
<dbReference type="GO" id="GO:0006950">
    <property type="term" value="P:response to stress"/>
    <property type="evidence" value="ECO:0007669"/>
    <property type="project" value="TreeGrafter"/>
</dbReference>
<dbReference type="PROSITE" id="PS50995">
    <property type="entry name" value="HTH_MARR_2"/>
    <property type="match status" value="1"/>
</dbReference>
<keyword evidence="2" id="KW-0238">DNA-binding</keyword>
<dbReference type="Proteomes" id="UP000281915">
    <property type="component" value="Unassembled WGS sequence"/>
</dbReference>
<protein>
    <submittedName>
        <fullName evidence="5">MarR family transcriptional regulator</fullName>
    </submittedName>
</protein>
<evidence type="ECO:0000256" key="2">
    <source>
        <dbReference type="ARBA" id="ARBA00023125"/>
    </source>
</evidence>
<evidence type="ECO:0000256" key="3">
    <source>
        <dbReference type="ARBA" id="ARBA00023163"/>
    </source>
</evidence>
<evidence type="ECO:0000313" key="5">
    <source>
        <dbReference type="EMBL" id="RNB69593.1"/>
    </source>
</evidence>
<evidence type="ECO:0000313" key="6">
    <source>
        <dbReference type="Proteomes" id="UP000281915"/>
    </source>
</evidence>
<dbReference type="InterPro" id="IPR000835">
    <property type="entry name" value="HTH_MarR-typ"/>
</dbReference>
<dbReference type="EMBL" id="RHHT01000074">
    <property type="protein sequence ID" value="RNB69593.1"/>
    <property type="molecule type" value="Genomic_DNA"/>
</dbReference>
<evidence type="ECO:0000256" key="1">
    <source>
        <dbReference type="ARBA" id="ARBA00023015"/>
    </source>
</evidence>
<dbReference type="PRINTS" id="PR00598">
    <property type="entry name" value="HTHMARR"/>
</dbReference>
<dbReference type="PROSITE" id="PS01117">
    <property type="entry name" value="HTH_MARR_1"/>
    <property type="match status" value="1"/>
</dbReference>
<dbReference type="RefSeq" id="WP_023555768.1">
    <property type="nucleotide sequence ID" value="NZ_RHHT01000074.1"/>
</dbReference>